<feature type="domain" description="SMC hinge" evidence="9">
    <location>
        <begin position="524"/>
        <end position="628"/>
    </location>
</feature>
<reference evidence="10 11" key="1">
    <citation type="submission" date="2020-04" db="EMBL/GenBank/DDBJ databases">
        <authorList>
            <person name="Hitch T.C.A."/>
            <person name="Wylensek D."/>
            <person name="Clavel T."/>
        </authorList>
    </citation>
    <scope>NUCLEOTIDE SEQUENCE [LARGE SCALE GENOMIC DNA]</scope>
    <source>
        <strain evidence="10 11">105184</strain>
    </source>
</reference>
<dbReference type="Gene3D" id="1.20.1060.20">
    <property type="match status" value="1"/>
</dbReference>
<dbReference type="GO" id="GO:0003677">
    <property type="term" value="F:DNA binding"/>
    <property type="evidence" value="ECO:0007669"/>
    <property type="project" value="UniProtKB-UniRule"/>
</dbReference>
<dbReference type="InterPro" id="IPR027417">
    <property type="entry name" value="P-loop_NTPase"/>
</dbReference>
<dbReference type="InterPro" id="IPR024704">
    <property type="entry name" value="SMC"/>
</dbReference>
<dbReference type="NCBIfam" id="TIGR02168">
    <property type="entry name" value="SMC_prok_B"/>
    <property type="match status" value="1"/>
</dbReference>
<dbReference type="Pfam" id="PF06470">
    <property type="entry name" value="SMC_hinge"/>
    <property type="match status" value="1"/>
</dbReference>
<feature type="coiled-coil region" evidence="6">
    <location>
        <begin position="874"/>
        <end position="915"/>
    </location>
</feature>
<keyword evidence="4 6" id="KW-0175">Coiled coil</keyword>
<dbReference type="GO" id="GO:0016887">
    <property type="term" value="F:ATP hydrolysis activity"/>
    <property type="evidence" value="ECO:0007669"/>
    <property type="project" value="InterPro"/>
</dbReference>
<evidence type="ECO:0000259" key="8">
    <source>
        <dbReference type="Pfam" id="PF02463"/>
    </source>
</evidence>
<dbReference type="EMBL" id="JABAGR010000002">
    <property type="protein sequence ID" value="NMF25443.1"/>
    <property type="molecule type" value="Genomic_DNA"/>
</dbReference>
<evidence type="ECO:0000256" key="7">
    <source>
        <dbReference type="SAM" id="MobiDB-lite"/>
    </source>
</evidence>
<dbReference type="GO" id="GO:0030261">
    <property type="term" value="P:chromosome condensation"/>
    <property type="evidence" value="ECO:0007669"/>
    <property type="project" value="InterPro"/>
</dbReference>
<dbReference type="GO" id="GO:0005524">
    <property type="term" value="F:ATP binding"/>
    <property type="evidence" value="ECO:0007669"/>
    <property type="project" value="UniProtKB-UniRule"/>
</dbReference>
<feature type="coiled-coil region" evidence="6">
    <location>
        <begin position="167"/>
        <end position="201"/>
    </location>
</feature>
<evidence type="ECO:0000313" key="10">
    <source>
        <dbReference type="EMBL" id="NMF25443.1"/>
    </source>
</evidence>
<dbReference type="GO" id="GO:0005737">
    <property type="term" value="C:cytoplasm"/>
    <property type="evidence" value="ECO:0007669"/>
    <property type="project" value="UniProtKB-SubCell"/>
</dbReference>
<dbReference type="Gene3D" id="3.30.70.1620">
    <property type="match status" value="1"/>
</dbReference>
<dbReference type="GO" id="GO:0005694">
    <property type="term" value="C:chromosome"/>
    <property type="evidence" value="ECO:0007669"/>
    <property type="project" value="InterPro"/>
</dbReference>
<comment type="function">
    <text evidence="6">Required for chromosome condensation and partitioning.</text>
</comment>
<evidence type="ECO:0000259" key="9">
    <source>
        <dbReference type="Pfam" id="PF06470"/>
    </source>
</evidence>
<dbReference type="InterPro" id="IPR003395">
    <property type="entry name" value="RecF/RecN/SMC_N"/>
</dbReference>
<feature type="compositionally biased region" description="Basic and acidic residues" evidence="7">
    <location>
        <begin position="754"/>
        <end position="805"/>
    </location>
</feature>
<keyword evidence="2 6" id="KW-0547">Nucleotide-binding</keyword>
<comment type="subunit">
    <text evidence="6">Homodimer.</text>
</comment>
<dbReference type="InterPro" id="IPR011890">
    <property type="entry name" value="SMC_prok"/>
</dbReference>
<dbReference type="SUPFAM" id="SSF52540">
    <property type="entry name" value="P-loop containing nucleoside triphosphate hydrolases"/>
    <property type="match status" value="1"/>
</dbReference>
<accession>A0A7X9T9N1</accession>
<feature type="compositionally biased region" description="Basic and acidic residues" evidence="7">
    <location>
        <begin position="437"/>
        <end position="456"/>
    </location>
</feature>
<comment type="similarity">
    <text evidence="6">Belongs to the SMC family.</text>
</comment>
<feature type="region of interest" description="Disordered" evidence="7">
    <location>
        <begin position="330"/>
        <end position="349"/>
    </location>
</feature>
<comment type="subcellular location">
    <subcellularLocation>
        <location evidence="6">Cytoplasm</location>
    </subcellularLocation>
</comment>
<dbReference type="HAMAP" id="MF_01894">
    <property type="entry name" value="Smc_prok"/>
    <property type="match status" value="1"/>
</dbReference>
<dbReference type="InterPro" id="IPR010935">
    <property type="entry name" value="SMC_hinge"/>
</dbReference>
<dbReference type="InterPro" id="IPR036277">
    <property type="entry name" value="SMC_hinge_sf"/>
</dbReference>
<dbReference type="GO" id="GO:0006260">
    <property type="term" value="P:DNA replication"/>
    <property type="evidence" value="ECO:0007669"/>
    <property type="project" value="UniProtKB-UniRule"/>
</dbReference>
<feature type="binding site" evidence="6">
    <location>
        <begin position="32"/>
        <end position="39"/>
    </location>
    <ligand>
        <name>ATP</name>
        <dbReference type="ChEBI" id="CHEBI:30616"/>
    </ligand>
</feature>
<keyword evidence="1 6" id="KW-0963">Cytoplasm</keyword>
<dbReference type="GO" id="GO:0007062">
    <property type="term" value="P:sister chromatid cohesion"/>
    <property type="evidence" value="ECO:0007669"/>
    <property type="project" value="InterPro"/>
</dbReference>
<evidence type="ECO:0000256" key="2">
    <source>
        <dbReference type="ARBA" id="ARBA00022741"/>
    </source>
</evidence>
<dbReference type="Proteomes" id="UP000565613">
    <property type="component" value="Unassembled WGS sequence"/>
</dbReference>
<dbReference type="RefSeq" id="WP_170103500.1">
    <property type="nucleotide sequence ID" value="NZ_JABAGR010000002.1"/>
</dbReference>
<sequence>MYLKSLTLKGFKSFADKTQLVFDPGLTVVVGPNGSGKSNISDSILWVLGEQSAKMLRGQAMEDVIFSGSSGRQAVGLAEVTIVLDNTDHTLPIDFSEIAITRRMYRSGESEYLINGAPSRLRDITDILHDSGLGKDTHSIISQGKLDSILASRPEERRELVEEAAGISKHRRRKERSERKLKAMQDNLTRAKDIEREINRQLRPLERQVDKARHHRDVTRQLQELETTLLVDDLRRLQDRYGTLAARGKEADAAIELAQYRLDEKNRDLEKYQSLLEQKGIFVGDLGEQRRRMQDLLGRMDSDMRLLEEKGKNMVERLSEMRMNLSAMERQSREAAEEHERVEGEYSDARVEADDLQKRVSELGPAAREAAERRRQLGKRVAQLTGDVRASQRTADAETLAFAKLRDQILNAEVEDQMFQSRLKQIEDGAQTATEALESRRAERDRTEAALAEAREREEGVSRRIRECKEAVSRARSAEGDARGRLSSSKATLSALEAVDRQTQNASALVAALAKARPDAIECRVADLFEAPAELEGVVESLLGEDLSALVARDADGVVGLVEEALGKSAKGAATIVSLDAAPGTADASGAPGRGVAEALTVRDGAHALVDALLGDVRLVDGVREAVEAHAEAPAFTYVTPQGVTVLPDGRTTVGAASGAEQGALERKRRIRALREAMPGLEDALSKAGESIAVAERKLSDARDESARVKGDVARLNGELSSATSEVGRLEAQLRQAESERAQVSKNRAAAAERASKAREEVERHKRAAQEAEDRTSDLSRQLEEASSERQKASREESETEGKLSDAKLKLATIVERRNHLAVREEQLARQVADLERRRRQTEESSRALDVLRLRVEPLHARYEAVQERALAWAARLKDRASLAEADSDSLKKTIADAREAVNRASTELEGAKTAASDVRVEVGKVEVQVENAINDIVSRGYVLEDALALPEPEDRAETERVVSRLRRELQNIGPVNEVAMDEYERLKRRSDYIGEQVADLEQARKALTKITAAIERKMRRQFLIVFDQVNANFSEIFSLLFPGGKAHLEMTDPDHLDETGVEIVAQPQGKRIQKMTLMSGGEKSLTALALLFAVYRTRTVPFYVFDEVEAALDDSNLSKLLDAIERLKETTQLIVISHQRRTMEQADVLYGVSMQADGVSHVVSQRLDKETGKVVEA</sequence>
<feature type="region of interest" description="Disordered" evidence="7">
    <location>
        <begin position="739"/>
        <end position="805"/>
    </location>
</feature>
<proteinExistence type="inferred from homology"/>
<dbReference type="Gene3D" id="1.10.287.1490">
    <property type="match status" value="1"/>
</dbReference>
<evidence type="ECO:0000256" key="6">
    <source>
        <dbReference type="HAMAP-Rule" id="MF_01894"/>
    </source>
</evidence>
<evidence type="ECO:0000313" key="11">
    <source>
        <dbReference type="Proteomes" id="UP000565613"/>
    </source>
</evidence>
<keyword evidence="3 6" id="KW-0067">ATP-binding</keyword>
<comment type="caution">
    <text evidence="10">The sequence shown here is derived from an EMBL/GenBank/DDBJ whole genome shotgun (WGS) entry which is preliminary data.</text>
</comment>
<dbReference type="GO" id="GO:0007059">
    <property type="term" value="P:chromosome segregation"/>
    <property type="evidence" value="ECO:0007669"/>
    <property type="project" value="UniProtKB-UniRule"/>
</dbReference>
<evidence type="ECO:0000256" key="4">
    <source>
        <dbReference type="ARBA" id="ARBA00023054"/>
    </source>
</evidence>
<name>A0A7X9T9N1_9ACTN</name>
<dbReference type="AlphaFoldDB" id="A0A7X9T9N1"/>
<gene>
    <name evidence="6 10" type="primary">smc</name>
    <name evidence="10" type="ORF">HF885_03155</name>
</gene>
<dbReference type="Pfam" id="PF02463">
    <property type="entry name" value="SMC_N"/>
    <property type="match status" value="1"/>
</dbReference>
<evidence type="ECO:0000256" key="5">
    <source>
        <dbReference type="ARBA" id="ARBA00023125"/>
    </source>
</evidence>
<protein>
    <recommendedName>
        <fullName evidence="6">Chromosome partition protein Smc</fullName>
    </recommendedName>
</protein>
<keyword evidence="5 6" id="KW-0238">DNA-binding</keyword>
<organism evidence="10 11">
    <name type="scientific">Parafannyhessea umbonata</name>
    <dbReference type="NCBI Taxonomy" id="604330"/>
    <lineage>
        <taxon>Bacteria</taxon>
        <taxon>Bacillati</taxon>
        <taxon>Actinomycetota</taxon>
        <taxon>Coriobacteriia</taxon>
        <taxon>Coriobacteriales</taxon>
        <taxon>Atopobiaceae</taxon>
        <taxon>Parafannyhessea</taxon>
    </lineage>
</organism>
<dbReference type="PIRSF" id="PIRSF005719">
    <property type="entry name" value="SMC"/>
    <property type="match status" value="1"/>
</dbReference>
<dbReference type="PANTHER" id="PTHR43977">
    <property type="entry name" value="STRUCTURAL MAINTENANCE OF CHROMOSOMES PROTEIN 3"/>
    <property type="match status" value="1"/>
</dbReference>
<dbReference type="Gene3D" id="3.40.50.300">
    <property type="entry name" value="P-loop containing nucleotide triphosphate hydrolases"/>
    <property type="match status" value="2"/>
</dbReference>
<dbReference type="SUPFAM" id="SSF75553">
    <property type="entry name" value="Smc hinge domain"/>
    <property type="match status" value="1"/>
</dbReference>
<evidence type="ECO:0000256" key="1">
    <source>
        <dbReference type="ARBA" id="ARBA00022490"/>
    </source>
</evidence>
<dbReference type="FunFam" id="3.40.50.300:FF:000984">
    <property type="entry name" value="Chromosome partition protein Smc"/>
    <property type="match status" value="1"/>
</dbReference>
<comment type="domain">
    <text evidence="6">Contains large globular domains required for ATP hydrolysis at each terminus and a third globular domain forming a flexible hinge near the middle of the molecule. These domains are separated by coiled-coil structures.</text>
</comment>
<feature type="domain" description="RecF/RecN/SMC N-terminal" evidence="8">
    <location>
        <begin position="2"/>
        <end position="1161"/>
    </location>
</feature>
<evidence type="ECO:0000256" key="3">
    <source>
        <dbReference type="ARBA" id="ARBA00022840"/>
    </source>
</evidence>
<feature type="region of interest" description="Disordered" evidence="7">
    <location>
        <begin position="435"/>
        <end position="456"/>
    </location>
</feature>